<feature type="chain" id="PRO_5030648972" description="PSI domain-containing protein" evidence="1">
    <location>
        <begin position="48"/>
        <end position="161"/>
    </location>
</feature>
<gene>
    <name evidence="2" type="ORF">ACAT0790_LOCUS54515</name>
</gene>
<name>A0A7S1WN89_ALECA</name>
<sequence length="161" mass="16871">MAQVEGGSVDRYSVPPLHCQPLPAMFSAARVLGRSWLFLLMVPDALAALCSNWSVDTCSTQNDGGCSCDWDNNQCVKTDRCGGMGITGITNVETTTTTMPGDTMTNGMSTTLSGSGMTTPQAAAQVSDAGRSATMAWCGIFPLLATLPLLTSSWGMVFPFA</sequence>
<protein>
    <recommendedName>
        <fullName evidence="3">PSI domain-containing protein</fullName>
    </recommendedName>
</protein>
<reference evidence="2" key="1">
    <citation type="submission" date="2021-01" db="EMBL/GenBank/DDBJ databases">
        <authorList>
            <person name="Corre E."/>
            <person name="Pelletier E."/>
            <person name="Niang G."/>
            <person name="Scheremetjew M."/>
            <person name="Finn R."/>
            <person name="Kale V."/>
            <person name="Holt S."/>
            <person name="Cochrane G."/>
            <person name="Meng A."/>
            <person name="Brown T."/>
            <person name="Cohen L."/>
        </authorList>
    </citation>
    <scope>NUCLEOTIDE SEQUENCE</scope>
    <source>
        <strain evidence="2">OF101</strain>
    </source>
</reference>
<evidence type="ECO:0000256" key="1">
    <source>
        <dbReference type="SAM" id="SignalP"/>
    </source>
</evidence>
<evidence type="ECO:0000313" key="2">
    <source>
        <dbReference type="EMBL" id="CAD9177746.1"/>
    </source>
</evidence>
<dbReference type="EMBL" id="HBGE01091523">
    <property type="protein sequence ID" value="CAD9177746.1"/>
    <property type="molecule type" value="Transcribed_RNA"/>
</dbReference>
<organism evidence="2">
    <name type="scientific">Alexandrium catenella</name>
    <name type="common">Red tide dinoflagellate</name>
    <name type="synonym">Gonyaulax catenella</name>
    <dbReference type="NCBI Taxonomy" id="2925"/>
    <lineage>
        <taxon>Eukaryota</taxon>
        <taxon>Sar</taxon>
        <taxon>Alveolata</taxon>
        <taxon>Dinophyceae</taxon>
        <taxon>Gonyaulacales</taxon>
        <taxon>Pyrocystaceae</taxon>
        <taxon>Alexandrium</taxon>
    </lineage>
</organism>
<feature type="signal peptide" evidence="1">
    <location>
        <begin position="1"/>
        <end position="47"/>
    </location>
</feature>
<keyword evidence="1" id="KW-0732">Signal</keyword>
<dbReference type="AlphaFoldDB" id="A0A7S1WN89"/>
<evidence type="ECO:0008006" key="3">
    <source>
        <dbReference type="Google" id="ProtNLM"/>
    </source>
</evidence>
<accession>A0A7S1WN89</accession>
<proteinExistence type="predicted"/>